<dbReference type="AlphaFoldDB" id="A0AAE1C0R2"/>
<dbReference type="GO" id="GO:0031934">
    <property type="term" value="C:mating-type region heterochromatin"/>
    <property type="evidence" value="ECO:0007669"/>
    <property type="project" value="TreeGrafter"/>
</dbReference>
<dbReference type="PANTHER" id="PTHR38046:SF1">
    <property type="entry name" value="CRYPTIC LOCI REGULATOR 2"/>
    <property type="match status" value="1"/>
</dbReference>
<proteinExistence type="predicted"/>
<dbReference type="Pfam" id="PF16761">
    <property type="entry name" value="Clr2_transil"/>
    <property type="match status" value="1"/>
</dbReference>
<feature type="domain" description="Cryptic loci regulator 2 C-terminal" evidence="2">
    <location>
        <begin position="394"/>
        <end position="471"/>
    </location>
</feature>
<protein>
    <recommendedName>
        <fullName evidence="6">Cryptic loci regulator 2 N-terminal domain-containing protein</fullName>
    </recommendedName>
</protein>
<comment type="caution">
    <text evidence="4">The sequence shown here is derived from an EMBL/GenBank/DDBJ whole genome shotgun (WGS) entry which is preliminary data.</text>
</comment>
<dbReference type="InterPro" id="IPR031915">
    <property type="entry name" value="Clr2_N"/>
</dbReference>
<dbReference type="Pfam" id="PF10383">
    <property type="entry name" value="Clr2"/>
    <property type="match status" value="1"/>
</dbReference>
<dbReference type="Proteomes" id="UP001274830">
    <property type="component" value="Unassembled WGS sequence"/>
</dbReference>
<feature type="compositionally biased region" description="Acidic residues" evidence="1">
    <location>
        <begin position="666"/>
        <end position="680"/>
    </location>
</feature>
<feature type="compositionally biased region" description="Low complexity" evidence="1">
    <location>
        <begin position="133"/>
        <end position="144"/>
    </location>
</feature>
<name>A0AAE1C0R2_9PEZI</name>
<organism evidence="4 5">
    <name type="scientific">Recurvomyces mirabilis</name>
    <dbReference type="NCBI Taxonomy" id="574656"/>
    <lineage>
        <taxon>Eukaryota</taxon>
        <taxon>Fungi</taxon>
        <taxon>Dikarya</taxon>
        <taxon>Ascomycota</taxon>
        <taxon>Pezizomycotina</taxon>
        <taxon>Dothideomycetes</taxon>
        <taxon>Dothideomycetidae</taxon>
        <taxon>Mycosphaerellales</taxon>
        <taxon>Teratosphaeriaceae</taxon>
        <taxon>Recurvomyces</taxon>
    </lineage>
</organism>
<evidence type="ECO:0000313" key="5">
    <source>
        <dbReference type="Proteomes" id="UP001274830"/>
    </source>
</evidence>
<evidence type="ECO:0000259" key="3">
    <source>
        <dbReference type="Pfam" id="PF16761"/>
    </source>
</evidence>
<feature type="region of interest" description="Disordered" evidence="1">
    <location>
        <begin position="6"/>
        <end position="25"/>
    </location>
</feature>
<dbReference type="EMBL" id="JAUTXT010000021">
    <property type="protein sequence ID" value="KAK3674125.1"/>
    <property type="molecule type" value="Genomic_DNA"/>
</dbReference>
<reference evidence="4" key="1">
    <citation type="submission" date="2023-07" db="EMBL/GenBank/DDBJ databases">
        <title>Black Yeasts Isolated from many extreme environments.</title>
        <authorList>
            <person name="Coleine C."/>
            <person name="Stajich J.E."/>
            <person name="Selbmann L."/>
        </authorList>
    </citation>
    <scope>NUCLEOTIDE SEQUENCE</scope>
    <source>
        <strain evidence="4">CCFEE 5485</strain>
    </source>
</reference>
<evidence type="ECO:0000259" key="2">
    <source>
        <dbReference type="Pfam" id="PF10383"/>
    </source>
</evidence>
<feature type="compositionally biased region" description="Basic and acidic residues" evidence="1">
    <location>
        <begin position="14"/>
        <end position="25"/>
    </location>
</feature>
<feature type="region of interest" description="Disordered" evidence="1">
    <location>
        <begin position="128"/>
        <end position="185"/>
    </location>
</feature>
<evidence type="ECO:0008006" key="6">
    <source>
        <dbReference type="Google" id="ProtNLM"/>
    </source>
</evidence>
<sequence>MPVIVLNINQGSDGDGRRRPKTDDYTRNDDHWLDRMGEVWAKHQHIAQPGNTYRLDRLPDGYGGYERRRGDSKHVDRYVHGHIRGPARSVPDFTEHFLHLMDYGNAVACTCKLCYGGSRSTNKMISGAQSVAGSTRSGSPTGPSAHFPQPKKSVGRPPNAKPVPYQYPHDQQPPPQIRQRQVDEEGTPDALRQLLDKLKAAGEEGKVDERIIESMSPDWRAGHSMLMQSLKECAELPGYMPRAGELVLFVRNLSVDDSLGWDEAKRTWRVINGGVWAETPLWEAGVVAQLPTEPISARDLLGVPEDKQKSVIEAGFRIEPMSQPNSMTKTLTKQHKYVHLHAIRPLASWKDCMGSLAEADWHATVRNALMAVSSFCVLGRYHFKGAWPEATIFAHGIYIGAELLCIGDTVRLQHKGPQPDIASEVMIITAIKIRIVNLDEANDDDQDSGLPYATCTHVSGRAFTRDPRRSFDGIGSGTWYHISDPKKSKARLEVPFQRVAGRWFESVATKAWYTPPKNAAPPSAFQAVNARPAIKVNDNDMPSDVSFSLAEILEARTFSQNHDSRIDRANGKTWFWADTRVQQLDLHEINGTYVGVKDDTRSKEQMSDWRKALKALDGRQGGIEEYHAAREQRELAQAKRKSELAASESGLVAGGVQTMGEQSSGGDEDETQEDEIDEAAGGEAMEVDVIVPVAPAARMDIDDDDEDSESAGDALAAFKAAPTARKIPEVIELDDDDD</sequence>
<evidence type="ECO:0000313" key="4">
    <source>
        <dbReference type="EMBL" id="KAK3674125.1"/>
    </source>
</evidence>
<accession>A0AAE1C0R2</accession>
<gene>
    <name evidence="4" type="ORF">LTR78_005972</name>
</gene>
<dbReference type="GO" id="GO:0033553">
    <property type="term" value="C:rDNA heterochromatin"/>
    <property type="evidence" value="ECO:0007669"/>
    <property type="project" value="TreeGrafter"/>
</dbReference>
<dbReference type="PANTHER" id="PTHR38046">
    <property type="entry name" value="CRYPTIC LOCI REGULATOR 2"/>
    <property type="match status" value="1"/>
</dbReference>
<evidence type="ECO:0000256" key="1">
    <source>
        <dbReference type="SAM" id="MobiDB-lite"/>
    </source>
</evidence>
<dbReference type="GO" id="GO:0030466">
    <property type="term" value="P:silent mating-type cassette heterochromatin formation"/>
    <property type="evidence" value="ECO:0007669"/>
    <property type="project" value="TreeGrafter"/>
</dbReference>
<keyword evidence="5" id="KW-1185">Reference proteome</keyword>
<dbReference type="GO" id="GO:0070824">
    <property type="term" value="C:SHREC complex"/>
    <property type="evidence" value="ECO:0007669"/>
    <property type="project" value="InterPro"/>
</dbReference>
<dbReference type="InterPro" id="IPR038986">
    <property type="entry name" value="Clr2"/>
</dbReference>
<feature type="region of interest" description="Disordered" evidence="1">
    <location>
        <begin position="637"/>
        <end position="688"/>
    </location>
</feature>
<dbReference type="InterPro" id="IPR018839">
    <property type="entry name" value="Tscrpt-silencing_Clr2_C"/>
</dbReference>
<feature type="domain" description="Cryptic loci regulator 2 N-terminal" evidence="3">
    <location>
        <begin position="53"/>
        <end position="114"/>
    </location>
</feature>